<dbReference type="EMBL" id="CADIKC010000017">
    <property type="protein sequence ID" value="CAB3743810.1"/>
    <property type="molecule type" value="Genomic_DNA"/>
</dbReference>
<feature type="transmembrane region" description="Helical" evidence="6">
    <location>
        <begin position="304"/>
        <end position="323"/>
    </location>
</feature>
<feature type="transmembrane region" description="Helical" evidence="6">
    <location>
        <begin position="129"/>
        <end position="148"/>
    </location>
</feature>
<dbReference type="PANTHER" id="PTHR32196:SF63">
    <property type="entry name" value="INNER MEMBRANE ABC TRANSPORTER PERMEASE PROTEIN YJFF"/>
    <property type="match status" value="1"/>
</dbReference>
<dbReference type="Pfam" id="PF02653">
    <property type="entry name" value="BPD_transp_2"/>
    <property type="match status" value="1"/>
</dbReference>
<reference evidence="7 8" key="1">
    <citation type="submission" date="2020-04" db="EMBL/GenBank/DDBJ databases">
        <authorList>
            <person name="De Canck E."/>
        </authorList>
    </citation>
    <scope>NUCLEOTIDE SEQUENCE [LARGE SCALE GENOMIC DNA]</scope>
    <source>
        <strain evidence="7 8">LMG 24238</strain>
    </source>
</reference>
<keyword evidence="5 6" id="KW-0472">Membrane</keyword>
<organism evidence="7 8">
    <name type="scientific">Paraburkholderia sediminicola</name>
    <dbReference type="NCBI Taxonomy" id="458836"/>
    <lineage>
        <taxon>Bacteria</taxon>
        <taxon>Pseudomonadati</taxon>
        <taxon>Pseudomonadota</taxon>
        <taxon>Betaproteobacteria</taxon>
        <taxon>Burkholderiales</taxon>
        <taxon>Burkholderiaceae</taxon>
        <taxon>Paraburkholderia</taxon>
    </lineage>
</organism>
<comment type="subcellular location">
    <subcellularLocation>
        <location evidence="1">Cell membrane</location>
        <topology evidence="1">Multi-pass membrane protein</topology>
    </subcellularLocation>
</comment>
<sequence>MKTSSPSDAPRPGHSSVAALLQSQGALIALVSILLFGALRYDNFIGWQNVSDVLSNSSKFGLIAVGMAFVIMSGGIDLSVGTVAVLSSVLAARYSNYGIAPGIAAGIVVGLLAGLVNGVLIARFRLMPFIVTLCTYIAARGLALIISDRQTVSISYEHGFDTVGQGDFLALPIPLWIAAAIVLAGALLLRYARFGRAVLAVGGNEEAARLMGLPVVKVKIGVYVISGALAGLAGVIVASQTSGSPTEGVGWELIAIASVVVGGTLLTGGQGSVLNTVTGVLLLSVILNLINFENGYTGGAHLTLGSYWQTIARGLFLLAVILLQSRLARRSP</sequence>
<feature type="transmembrane region" description="Helical" evidence="6">
    <location>
        <begin position="168"/>
        <end position="189"/>
    </location>
</feature>
<dbReference type="GO" id="GO:0022857">
    <property type="term" value="F:transmembrane transporter activity"/>
    <property type="evidence" value="ECO:0007669"/>
    <property type="project" value="InterPro"/>
</dbReference>
<dbReference type="AlphaFoldDB" id="A0A6J5CRH1"/>
<dbReference type="CDD" id="cd06579">
    <property type="entry name" value="TM_PBP1_transp_AraH_like"/>
    <property type="match status" value="1"/>
</dbReference>
<name>A0A6J5CRH1_9BURK</name>
<keyword evidence="4 6" id="KW-1133">Transmembrane helix</keyword>
<dbReference type="Proteomes" id="UP000494255">
    <property type="component" value="Unassembled WGS sequence"/>
</dbReference>
<evidence type="ECO:0000313" key="7">
    <source>
        <dbReference type="EMBL" id="CAB3743810.1"/>
    </source>
</evidence>
<gene>
    <name evidence="7" type="primary">araH_4</name>
    <name evidence="7" type="ORF">LMG24238_07135</name>
</gene>
<protein>
    <submittedName>
        <fullName evidence="7">L-arabinose transport system permease protein AraH</fullName>
    </submittedName>
</protein>
<dbReference type="InterPro" id="IPR001851">
    <property type="entry name" value="ABC_transp_permease"/>
</dbReference>
<proteinExistence type="predicted"/>
<feature type="transmembrane region" description="Helical" evidence="6">
    <location>
        <begin position="60"/>
        <end position="86"/>
    </location>
</feature>
<evidence type="ECO:0000256" key="6">
    <source>
        <dbReference type="SAM" id="Phobius"/>
    </source>
</evidence>
<feature type="transmembrane region" description="Helical" evidence="6">
    <location>
        <begin position="220"/>
        <end position="237"/>
    </location>
</feature>
<feature type="transmembrane region" description="Helical" evidence="6">
    <location>
        <begin position="20"/>
        <end position="39"/>
    </location>
</feature>
<evidence type="ECO:0000256" key="5">
    <source>
        <dbReference type="ARBA" id="ARBA00023136"/>
    </source>
</evidence>
<keyword evidence="3 6" id="KW-0812">Transmembrane</keyword>
<evidence type="ECO:0000256" key="2">
    <source>
        <dbReference type="ARBA" id="ARBA00022475"/>
    </source>
</evidence>
<evidence type="ECO:0000313" key="8">
    <source>
        <dbReference type="Proteomes" id="UP000494255"/>
    </source>
</evidence>
<feature type="transmembrane region" description="Helical" evidence="6">
    <location>
        <begin position="273"/>
        <end position="292"/>
    </location>
</feature>
<feature type="transmembrane region" description="Helical" evidence="6">
    <location>
        <begin position="249"/>
        <end position="266"/>
    </location>
</feature>
<dbReference type="PANTHER" id="PTHR32196">
    <property type="entry name" value="ABC TRANSPORTER PERMEASE PROTEIN YPHD-RELATED-RELATED"/>
    <property type="match status" value="1"/>
</dbReference>
<evidence type="ECO:0000256" key="4">
    <source>
        <dbReference type="ARBA" id="ARBA00022989"/>
    </source>
</evidence>
<evidence type="ECO:0000256" key="3">
    <source>
        <dbReference type="ARBA" id="ARBA00022692"/>
    </source>
</evidence>
<keyword evidence="2" id="KW-1003">Cell membrane</keyword>
<dbReference type="GO" id="GO:0005886">
    <property type="term" value="C:plasma membrane"/>
    <property type="evidence" value="ECO:0007669"/>
    <property type="project" value="UniProtKB-SubCell"/>
</dbReference>
<accession>A0A6J5CRH1</accession>
<evidence type="ECO:0000256" key="1">
    <source>
        <dbReference type="ARBA" id="ARBA00004651"/>
    </source>
</evidence>
<keyword evidence="8" id="KW-1185">Reference proteome</keyword>
<feature type="transmembrane region" description="Helical" evidence="6">
    <location>
        <begin position="98"/>
        <end position="122"/>
    </location>
</feature>